<organism evidence="4 5">
    <name type="scientific">Plastoroseomonas hellenica</name>
    <dbReference type="NCBI Taxonomy" id="2687306"/>
    <lineage>
        <taxon>Bacteria</taxon>
        <taxon>Pseudomonadati</taxon>
        <taxon>Pseudomonadota</taxon>
        <taxon>Alphaproteobacteria</taxon>
        <taxon>Acetobacterales</taxon>
        <taxon>Acetobacteraceae</taxon>
        <taxon>Plastoroseomonas</taxon>
    </lineage>
</organism>
<feature type="chain" id="PRO_5045089186" evidence="2">
    <location>
        <begin position="22"/>
        <end position="485"/>
    </location>
</feature>
<dbReference type="PRINTS" id="PR00811">
    <property type="entry name" value="BCTERIALGSPD"/>
</dbReference>
<dbReference type="InterPro" id="IPR050810">
    <property type="entry name" value="Bact_Secretion_Sys_Channel"/>
</dbReference>
<comment type="caution">
    <text evidence="4">The sequence shown here is derived from an EMBL/GenBank/DDBJ whole genome shotgun (WGS) entry which is preliminary data.</text>
</comment>
<evidence type="ECO:0000313" key="4">
    <source>
        <dbReference type="EMBL" id="MBR0664241.1"/>
    </source>
</evidence>
<evidence type="ECO:0000256" key="1">
    <source>
        <dbReference type="RuleBase" id="RU004003"/>
    </source>
</evidence>
<feature type="signal peptide" evidence="2">
    <location>
        <begin position="1"/>
        <end position="21"/>
    </location>
</feature>
<accession>A0ABS5EVB7</accession>
<dbReference type="EMBL" id="JAAGBB010000007">
    <property type="protein sequence ID" value="MBR0664241.1"/>
    <property type="molecule type" value="Genomic_DNA"/>
</dbReference>
<gene>
    <name evidence="4" type="ORF">GXW71_07715</name>
</gene>
<sequence length="485" mass="50537">MRRTQFTLVALLLIPPGAALAQAPLTPVPQASASPTLQPVTPPQPVVDARTLLMRPGQPVAIEAGIGRVLQLPRAAASVFAADPQIAEVRAASPTTLFLFGAGPGRTTVAALDAQGAPIAQFEVTVRPSAYGAGEAQAAIARVMPGRRVRAETRGDGIALFGEVTSAAEAEQAQRIARGYVQGNQTVDNRLTVLGQTQVNLRVRIAEVSRQVTREFGINWTALGNTGRWALGGATSTAISTAGTVAGTLAGSFRSGGFSLDAVVDALAQDQLATMLAEPNLTAMSGETASFLVGGEYPIPVAGGGNNNNTVTVTYRSFGVSLAFVPTVLSQGRISLRVRPEVSEISDVGAFTISNGTSGTGITVPGLTVRRAETTVELGSGQSFAIAGLLSDSTRRTNRGLPWLGEIPILGALFRSDRYQRNETELVIIVTPYIVRPVSDPNSLREPTASAPPADDVDRWLLLRQVARARGTPPAIPGDAGFALP</sequence>
<protein>
    <submittedName>
        <fullName evidence="4">Type II and III secretion system protein family protein</fullName>
    </submittedName>
</protein>
<comment type="similarity">
    <text evidence="1">Belongs to the bacterial secretin family.</text>
</comment>
<proteinExistence type="inferred from homology"/>
<dbReference type="PROSITE" id="PS50914">
    <property type="entry name" value="BON"/>
    <property type="match status" value="1"/>
</dbReference>
<dbReference type="InterPro" id="IPR004846">
    <property type="entry name" value="T2SS/T3SS_dom"/>
</dbReference>
<dbReference type="InterPro" id="IPR001775">
    <property type="entry name" value="GspD/PilQ"/>
</dbReference>
<dbReference type="RefSeq" id="WP_211851838.1">
    <property type="nucleotide sequence ID" value="NZ_JAAGBB010000007.1"/>
</dbReference>
<keyword evidence="2" id="KW-0732">Signal</keyword>
<dbReference type="Pfam" id="PF00263">
    <property type="entry name" value="Secretin"/>
    <property type="match status" value="1"/>
</dbReference>
<dbReference type="Proteomes" id="UP001196870">
    <property type="component" value="Unassembled WGS sequence"/>
</dbReference>
<name>A0ABS5EVB7_9PROT</name>
<evidence type="ECO:0000259" key="3">
    <source>
        <dbReference type="PROSITE" id="PS50914"/>
    </source>
</evidence>
<dbReference type="InterPro" id="IPR032789">
    <property type="entry name" value="T2SS-T3SS_pil_N"/>
</dbReference>
<dbReference type="Pfam" id="PF13629">
    <property type="entry name" value="T2SS-T3SS_pil_N"/>
    <property type="match status" value="1"/>
</dbReference>
<evidence type="ECO:0000256" key="2">
    <source>
        <dbReference type="SAM" id="SignalP"/>
    </source>
</evidence>
<keyword evidence="5" id="KW-1185">Reference proteome</keyword>
<dbReference type="PANTHER" id="PTHR30332:SF17">
    <property type="entry name" value="TYPE IV PILIATION SYSTEM PROTEIN DR_0774-RELATED"/>
    <property type="match status" value="1"/>
</dbReference>
<dbReference type="PANTHER" id="PTHR30332">
    <property type="entry name" value="PROBABLE GENERAL SECRETION PATHWAY PROTEIN D"/>
    <property type="match status" value="1"/>
</dbReference>
<evidence type="ECO:0000313" key="5">
    <source>
        <dbReference type="Proteomes" id="UP001196870"/>
    </source>
</evidence>
<feature type="domain" description="BON" evidence="3">
    <location>
        <begin position="122"/>
        <end position="195"/>
    </location>
</feature>
<reference evidence="5" key="1">
    <citation type="journal article" date="2021" name="Syst. Appl. Microbiol.">
        <title>Roseomonas hellenica sp. nov., isolated from roots of wild-growing Alkanna tinctoria.</title>
        <authorList>
            <person name="Rat A."/>
            <person name="Naranjo H.D."/>
            <person name="Lebbe L."/>
            <person name="Cnockaert M."/>
            <person name="Krigas N."/>
            <person name="Grigoriadou K."/>
            <person name="Maloupa E."/>
            <person name="Willems A."/>
        </authorList>
    </citation>
    <scope>NUCLEOTIDE SEQUENCE [LARGE SCALE GENOMIC DNA]</scope>
    <source>
        <strain evidence="5">LMG 31523</strain>
    </source>
</reference>
<dbReference type="Pfam" id="PF04972">
    <property type="entry name" value="BON"/>
    <property type="match status" value="1"/>
</dbReference>
<dbReference type="InterPro" id="IPR007055">
    <property type="entry name" value="BON_dom"/>
</dbReference>